<reference evidence="1" key="1">
    <citation type="submission" date="2021-01" db="UniProtKB">
        <authorList>
            <consortium name="EnsemblPlants"/>
        </authorList>
    </citation>
    <scope>IDENTIFICATION</scope>
</reference>
<proteinExistence type="predicted"/>
<evidence type="ECO:0000313" key="2">
    <source>
        <dbReference type="Proteomes" id="UP000594263"/>
    </source>
</evidence>
<name>A0A7N0U4R6_KALFE</name>
<organism evidence="1 2">
    <name type="scientific">Kalanchoe fedtschenkoi</name>
    <name type="common">Lavender scallops</name>
    <name type="synonym">South American air plant</name>
    <dbReference type="NCBI Taxonomy" id="63787"/>
    <lineage>
        <taxon>Eukaryota</taxon>
        <taxon>Viridiplantae</taxon>
        <taxon>Streptophyta</taxon>
        <taxon>Embryophyta</taxon>
        <taxon>Tracheophyta</taxon>
        <taxon>Spermatophyta</taxon>
        <taxon>Magnoliopsida</taxon>
        <taxon>eudicotyledons</taxon>
        <taxon>Gunneridae</taxon>
        <taxon>Pentapetalae</taxon>
        <taxon>Saxifragales</taxon>
        <taxon>Crassulaceae</taxon>
        <taxon>Kalanchoe</taxon>
    </lineage>
</organism>
<dbReference type="EnsemblPlants" id="Kaladp0053s0674.2.v1.1">
    <property type="protein sequence ID" value="Kaladp0053s0674.2.v1.1.CDS.1"/>
    <property type="gene ID" value="Kaladp0053s0674.v1.1"/>
</dbReference>
<accession>A0A7N0U4R6</accession>
<protein>
    <submittedName>
        <fullName evidence="1">Uncharacterized protein</fullName>
    </submittedName>
</protein>
<dbReference type="Gramene" id="Kaladp0053s0674.2.v1.1">
    <property type="protein sequence ID" value="Kaladp0053s0674.2.v1.1.CDS.1"/>
    <property type="gene ID" value="Kaladp0053s0674.v1.1"/>
</dbReference>
<dbReference type="AlphaFoldDB" id="A0A7N0U4R6"/>
<dbReference type="EnsemblPlants" id="Kaladp0053s0674.1.v1.1">
    <property type="protein sequence ID" value="Kaladp0053s0674.1.v1.1.CDS.1"/>
    <property type="gene ID" value="Kaladp0053s0674.v1.1"/>
</dbReference>
<sequence>MELGRVYDFGDRKGVRHFNGLEELPMPSQMEELCEKQRRKEICLYGKVMLPNQQRVSC</sequence>
<evidence type="ECO:0000313" key="1">
    <source>
        <dbReference type="EnsemblPlants" id="Kaladp0053s0674.2.v1.1.CDS.1"/>
    </source>
</evidence>
<dbReference type="Gramene" id="Kaladp0053s0674.1.v1.1">
    <property type="protein sequence ID" value="Kaladp0053s0674.1.v1.1.CDS.1"/>
    <property type="gene ID" value="Kaladp0053s0674.v1.1"/>
</dbReference>
<dbReference type="Proteomes" id="UP000594263">
    <property type="component" value="Unplaced"/>
</dbReference>
<keyword evidence="2" id="KW-1185">Reference proteome</keyword>